<evidence type="ECO:0000256" key="4">
    <source>
        <dbReference type="ARBA" id="ARBA00023002"/>
    </source>
</evidence>
<dbReference type="Pfam" id="PF01118">
    <property type="entry name" value="Semialdhyde_dh"/>
    <property type="match status" value="1"/>
</dbReference>
<dbReference type="EMBL" id="MFJA01000059">
    <property type="protein sequence ID" value="OGG02664.1"/>
    <property type="molecule type" value="Genomic_DNA"/>
</dbReference>
<evidence type="ECO:0000259" key="7">
    <source>
        <dbReference type="SMART" id="SM00859"/>
    </source>
</evidence>
<dbReference type="GO" id="GO:0051287">
    <property type="term" value="F:NAD binding"/>
    <property type="evidence" value="ECO:0007669"/>
    <property type="project" value="InterPro"/>
</dbReference>
<gene>
    <name evidence="8" type="ORF">A2W14_01290</name>
</gene>
<feature type="region of interest" description="Disordered" evidence="6">
    <location>
        <begin position="178"/>
        <end position="197"/>
    </location>
</feature>
<comment type="caution">
    <text evidence="8">The sequence shown here is derived from an EMBL/GenBank/DDBJ whole genome shotgun (WGS) entry which is preliminary data.</text>
</comment>
<dbReference type="Gene3D" id="3.30.360.10">
    <property type="entry name" value="Dihydrodipicolinate Reductase, domain 2"/>
    <property type="match status" value="1"/>
</dbReference>
<dbReference type="GO" id="GO:0009085">
    <property type="term" value="P:lysine biosynthetic process"/>
    <property type="evidence" value="ECO:0007669"/>
    <property type="project" value="UniProtKB-KW"/>
</dbReference>
<dbReference type="CDD" id="cd23939">
    <property type="entry name" value="AGPR_1_C_LysY"/>
    <property type="match status" value="1"/>
</dbReference>
<dbReference type="GO" id="GO:0003942">
    <property type="term" value="F:N-acetyl-gamma-glutamyl-phosphate reductase activity"/>
    <property type="evidence" value="ECO:0007669"/>
    <property type="project" value="InterPro"/>
</dbReference>
<evidence type="ECO:0000313" key="9">
    <source>
        <dbReference type="Proteomes" id="UP000176665"/>
    </source>
</evidence>
<dbReference type="PANTHER" id="PTHR32338">
    <property type="entry name" value="N-ACETYL-GAMMA-GLUTAMYL-PHOSPHATE REDUCTASE, CHLOROPLASTIC-RELATED-RELATED"/>
    <property type="match status" value="1"/>
</dbReference>
<dbReference type="InterPro" id="IPR000706">
    <property type="entry name" value="AGPR_type-1"/>
</dbReference>
<dbReference type="AlphaFoldDB" id="A0A1F5YRF1"/>
<evidence type="ECO:0000256" key="5">
    <source>
        <dbReference type="ARBA" id="ARBA00023154"/>
    </source>
</evidence>
<evidence type="ECO:0000256" key="1">
    <source>
        <dbReference type="ARBA" id="ARBA00022490"/>
    </source>
</evidence>
<dbReference type="InterPro" id="IPR036291">
    <property type="entry name" value="NAD(P)-bd_dom_sf"/>
</dbReference>
<feature type="domain" description="Semialdehyde dehydrogenase NAD-binding" evidence="7">
    <location>
        <begin position="3"/>
        <end position="139"/>
    </location>
</feature>
<keyword evidence="5" id="KW-0457">Lysine biosynthesis</keyword>
<reference evidence="8 9" key="1">
    <citation type="journal article" date="2016" name="Nat. Commun.">
        <title>Thousands of microbial genomes shed light on interconnected biogeochemical processes in an aquifer system.</title>
        <authorList>
            <person name="Anantharaman K."/>
            <person name="Brown C.T."/>
            <person name="Hug L.A."/>
            <person name="Sharon I."/>
            <person name="Castelle C.J."/>
            <person name="Probst A.J."/>
            <person name="Thomas B.C."/>
            <person name="Singh A."/>
            <person name="Wilkins M.J."/>
            <person name="Karaoz U."/>
            <person name="Brodie E.L."/>
            <person name="Williams K.H."/>
            <person name="Hubbard S.S."/>
            <person name="Banfield J.F."/>
        </authorList>
    </citation>
    <scope>NUCLEOTIDE SEQUENCE [LARGE SCALE GENOMIC DNA]</scope>
</reference>
<dbReference type="STRING" id="1798371.A2W14_01290"/>
<keyword evidence="4" id="KW-0560">Oxidoreductase</keyword>
<dbReference type="InterPro" id="IPR058924">
    <property type="entry name" value="AGPR_dimerisation_dom"/>
</dbReference>
<keyword evidence="2" id="KW-0028">Amino-acid biosynthesis</keyword>
<dbReference type="SUPFAM" id="SSF55347">
    <property type="entry name" value="Glyceraldehyde-3-phosphate dehydrogenase-like, C-terminal domain"/>
    <property type="match status" value="1"/>
</dbReference>
<proteinExistence type="inferred from homology"/>
<dbReference type="SUPFAM" id="SSF51735">
    <property type="entry name" value="NAD(P)-binding Rossmann-fold domains"/>
    <property type="match status" value="1"/>
</dbReference>
<dbReference type="Pfam" id="PF22698">
    <property type="entry name" value="Semialdhyde_dhC_1"/>
    <property type="match status" value="1"/>
</dbReference>
<dbReference type="Proteomes" id="UP000176665">
    <property type="component" value="Unassembled WGS sequence"/>
</dbReference>
<dbReference type="InterPro" id="IPR050085">
    <property type="entry name" value="AGPR"/>
</dbReference>
<feature type="compositionally biased region" description="Basic and acidic residues" evidence="6">
    <location>
        <begin position="187"/>
        <end position="196"/>
    </location>
</feature>
<name>A0A1F5YRF1_9BACT</name>
<sequence length="347" mass="39057">MITVSVVGGSGYAGGELLRLLLQHPKVKIKEVTSRRYVGESVTLHHPNLRGQTDLYYKNIDKLSSCDVLFISLPNGVSMNYMDKFTKLAKYVIDLGADFRLNSESSWSKWYKTEHQKPDFLNKFVYGVPELHRNEIIKAKLVAGPGCEAIVTILSLFPVVKHKLINLDKIIIDAKMGSSQSGSKGTDSSHHPERSGVVRTYMPSGHRHTAEIEQELSFAGFNPKVSITATAIEMVRGLLVTIHTFLNKYIEEKDIWQAYRTEFAKEPFIRIVKMKSGFYRFPEPKILQGTNYCDIGFEIDKYTNRLVIIGAIDNLTKGTAGNAVQCMNLMCGYDEKLSLEFTGLHPI</sequence>
<evidence type="ECO:0000256" key="2">
    <source>
        <dbReference type="ARBA" id="ARBA00022605"/>
    </source>
</evidence>
<dbReference type="PANTHER" id="PTHR32338:SF11">
    <property type="entry name" value="[LYSW]-L-2-AMINOADIPATE_[LYSW]-L-GLUTAMATE PHOSPHATE REDUCTASE-RELATED"/>
    <property type="match status" value="1"/>
</dbReference>
<dbReference type="GO" id="GO:0070401">
    <property type="term" value="F:NADP+ binding"/>
    <property type="evidence" value="ECO:0007669"/>
    <property type="project" value="InterPro"/>
</dbReference>
<keyword evidence="3" id="KW-0521">NADP</keyword>
<protein>
    <submittedName>
        <fullName evidence="8">N-acetyl-gamma-glutamyl-phosphate reductase</fullName>
    </submittedName>
</protein>
<dbReference type="NCBIfam" id="TIGR01850">
    <property type="entry name" value="argC"/>
    <property type="match status" value="1"/>
</dbReference>
<accession>A0A1F5YRF1</accession>
<dbReference type="InterPro" id="IPR037535">
    <property type="entry name" value="LysY"/>
</dbReference>
<dbReference type="GO" id="GO:0006526">
    <property type="term" value="P:L-arginine biosynthetic process"/>
    <property type="evidence" value="ECO:0007669"/>
    <property type="project" value="InterPro"/>
</dbReference>
<dbReference type="Gene3D" id="3.40.50.720">
    <property type="entry name" value="NAD(P)-binding Rossmann-like Domain"/>
    <property type="match status" value="1"/>
</dbReference>
<dbReference type="InterPro" id="IPR000534">
    <property type="entry name" value="Semialdehyde_DH_NAD-bd"/>
</dbReference>
<keyword evidence="1" id="KW-0963">Cytoplasm</keyword>
<evidence type="ECO:0000256" key="6">
    <source>
        <dbReference type="SAM" id="MobiDB-lite"/>
    </source>
</evidence>
<dbReference type="SMART" id="SM00859">
    <property type="entry name" value="Semialdhyde_dh"/>
    <property type="match status" value="1"/>
</dbReference>
<dbReference type="HAMAP" id="MF_00150">
    <property type="entry name" value="ArgC_type1"/>
    <property type="match status" value="1"/>
</dbReference>
<dbReference type="HAMAP" id="MF_02083">
    <property type="entry name" value="LysY"/>
    <property type="match status" value="1"/>
</dbReference>
<evidence type="ECO:0000313" key="8">
    <source>
        <dbReference type="EMBL" id="OGG02664.1"/>
    </source>
</evidence>
<evidence type="ECO:0000256" key="3">
    <source>
        <dbReference type="ARBA" id="ARBA00022857"/>
    </source>
</evidence>
<organism evidence="8 9">
    <name type="scientific">Candidatus Gottesmanbacteria bacterium RBG_16_37_8</name>
    <dbReference type="NCBI Taxonomy" id="1798371"/>
    <lineage>
        <taxon>Bacteria</taxon>
        <taxon>Candidatus Gottesmaniibacteriota</taxon>
    </lineage>
</organism>
<dbReference type="CDD" id="cd24151">
    <property type="entry name" value="AGPR_1_N_LysY"/>
    <property type="match status" value="1"/>
</dbReference>